<organism evidence="1 2">
    <name type="scientific">Psylliodes chrysocephalus</name>
    <dbReference type="NCBI Taxonomy" id="3402493"/>
    <lineage>
        <taxon>Eukaryota</taxon>
        <taxon>Metazoa</taxon>
        <taxon>Ecdysozoa</taxon>
        <taxon>Arthropoda</taxon>
        <taxon>Hexapoda</taxon>
        <taxon>Insecta</taxon>
        <taxon>Pterygota</taxon>
        <taxon>Neoptera</taxon>
        <taxon>Endopterygota</taxon>
        <taxon>Coleoptera</taxon>
        <taxon>Polyphaga</taxon>
        <taxon>Cucujiformia</taxon>
        <taxon>Chrysomeloidea</taxon>
        <taxon>Chrysomelidae</taxon>
        <taxon>Galerucinae</taxon>
        <taxon>Alticini</taxon>
        <taxon>Psylliodes</taxon>
    </lineage>
</organism>
<dbReference type="EMBL" id="OV651821">
    <property type="protein sequence ID" value="CAH1115504.1"/>
    <property type="molecule type" value="Genomic_DNA"/>
</dbReference>
<gene>
    <name evidence="1" type="ORF">PSYICH_LOCUS15617</name>
</gene>
<evidence type="ECO:0000313" key="1">
    <source>
        <dbReference type="EMBL" id="CAH1115504.1"/>
    </source>
</evidence>
<protein>
    <submittedName>
        <fullName evidence="1">Uncharacterized protein</fullName>
    </submittedName>
</protein>
<evidence type="ECO:0000313" key="2">
    <source>
        <dbReference type="Proteomes" id="UP001153636"/>
    </source>
</evidence>
<dbReference type="Proteomes" id="UP001153636">
    <property type="component" value="Chromosome 9"/>
</dbReference>
<reference evidence="1" key="1">
    <citation type="submission" date="2022-01" db="EMBL/GenBank/DDBJ databases">
        <authorList>
            <person name="King R."/>
        </authorList>
    </citation>
    <scope>NUCLEOTIDE SEQUENCE</scope>
</reference>
<name>A0A9P0GJ61_9CUCU</name>
<accession>A0A9P0GJ61</accession>
<proteinExistence type="predicted"/>
<dbReference type="AlphaFoldDB" id="A0A9P0GJ61"/>
<sequence>MARLFTFHQFSKCLTVTKVSNKFQIRKYKTILGDKVTELGEKTLTGRLLMYFNNFNGTTNQVKEPTTKFEQINFNALNFKHCNIEEIKSSIKYLDISQNFSKLRLLQTLDKECSKRLRHMKTTDIFEILHIFMNKLPNRIIELNFYNVSLLELCNRLQYLNKNEIVQYIFYIGLRKKDSRCHEIVRECLNHLSKSGLDKLTTEDLCVICNSTFKTTTRINEEFLSKIITYIHSNLELFNDPAFFITFLKSIRHNRYQNEELLSTMTCTIFFNNTLKHYSFSALCHILAIYSDYLYYDENILNVFAQKCISLLKCSHYKTKKEHMSAQPRLKDIKRLLWCLSNLNYNGLEISDIKNVIIPSILQRVEQGDVEDNFSTLIEISLYLWMLNYRAFELLPYFLNKNIIESINRLNTPIKQRLNLLLTCMFYEEKKLLREIGTYPKTNVDYNMTTQFEKRPLLQKVTTNLKDISRTHELNRFEVDCQVPGINIIGITGYKKNIYKSIYIEVLDDYTTLKNTKSLPTGLMQLKLRLLEHSNEAVILVDSDEIESMTDNEIQNVLLEEMEFVC</sequence>
<keyword evidence="2" id="KW-1185">Reference proteome</keyword>
<dbReference type="OrthoDB" id="6579040at2759"/>